<evidence type="ECO:0000313" key="3">
    <source>
        <dbReference type="Proteomes" id="UP001642520"/>
    </source>
</evidence>
<dbReference type="InterPro" id="IPR000595">
    <property type="entry name" value="cNMP-bd_dom"/>
</dbReference>
<feature type="domain" description="Cyclic nucleotide-binding" evidence="1">
    <location>
        <begin position="113"/>
        <end position="224"/>
    </location>
</feature>
<dbReference type="InterPro" id="IPR018490">
    <property type="entry name" value="cNMP-bd_dom_sf"/>
</dbReference>
<keyword evidence="3" id="KW-1185">Reference proteome</keyword>
<dbReference type="Proteomes" id="UP001642520">
    <property type="component" value="Unassembled WGS sequence"/>
</dbReference>
<evidence type="ECO:0000313" key="2">
    <source>
        <dbReference type="EMBL" id="CAL7949108.1"/>
    </source>
</evidence>
<dbReference type="Gene3D" id="2.60.120.10">
    <property type="entry name" value="Jelly Rolls"/>
    <property type="match status" value="2"/>
</dbReference>
<evidence type="ECO:0000259" key="1">
    <source>
        <dbReference type="PROSITE" id="PS50042"/>
    </source>
</evidence>
<protein>
    <recommendedName>
        <fullName evidence="1">Cyclic nucleotide-binding domain-containing protein</fullName>
    </recommendedName>
</protein>
<accession>A0ABP1P762</accession>
<dbReference type="EMBL" id="CAXAJV020001299">
    <property type="protein sequence ID" value="CAL7949108.1"/>
    <property type="molecule type" value="Genomic_DNA"/>
</dbReference>
<name>A0ABP1P762_XYLVO</name>
<dbReference type="SMART" id="SM00100">
    <property type="entry name" value="cNMP"/>
    <property type="match status" value="1"/>
</dbReference>
<dbReference type="Pfam" id="PF00027">
    <property type="entry name" value="cNMP_binding"/>
    <property type="match status" value="1"/>
</dbReference>
<dbReference type="SUPFAM" id="SSF51206">
    <property type="entry name" value="cAMP-binding domain-like"/>
    <property type="match status" value="2"/>
</dbReference>
<dbReference type="PANTHER" id="PTHR23011">
    <property type="entry name" value="CYCLIC NUCLEOTIDE-BINDING DOMAIN CONTAINING PROTEIN"/>
    <property type="match status" value="1"/>
</dbReference>
<sequence length="537" mass="63248">MRPYSRRISLRESFMSILAKKWTIPRKVNRLKGTYLFRAIVRLILEYIEWLVEKPVVEDVSDDVAINIRLAQEKKVEKKALTLQDRSVLLTRPEERSADDRKYIYELFKRFRVFTKYPDRLREVLAGVCYYQYLRPGRVIVRQDRKAENLYFIINGEVSLSKKVTDRWTGETKEIDMGVLNPGDIFGQIALLHRIPRSATVVTKTTVDLILIPKQEFDDILQPTLQKEWDALQDALVHFNYFKSWDTDTIRECCILSRLKDYQPDEVLLGDGKGMVNYVHFLLEGECRLIEHMIVREKHSVFGTHYELYDPKKVDAKKEATTASKTVEMATKMDELEYEYRSTKANGVEEDPSQDLADYAEILLSSKPTDKKMDFERSSIITTTLLDVINEWHKITDVAEMLMREPSSTSQQRYPMDVRTIFMQICTFNRGACFGLGENMINRRIVATTHVRCFLVPRYWLNVHNRANIWERVKLFMNSKFPTKEQLFQEFVRKRKWLEYKKTLVQDVGRRGRHIHSNVTIHDVPYAIRIVLDIVYG</sequence>
<gene>
    <name evidence="2" type="ORF">XYLVIOL_LOCUS9242</name>
</gene>
<reference evidence="2 3" key="1">
    <citation type="submission" date="2024-08" db="EMBL/GenBank/DDBJ databases">
        <authorList>
            <person name="Will J Nash"/>
            <person name="Angela Man"/>
            <person name="Seanna McTaggart"/>
            <person name="Kendall Baker"/>
            <person name="Tom Barker"/>
            <person name="Leah Catchpole"/>
            <person name="Alex Durrant"/>
            <person name="Karim Gharbi"/>
            <person name="Naomi Irish"/>
            <person name="Gemy Kaithakottil"/>
            <person name="Debby Ku"/>
            <person name="Aaliyah Providence"/>
            <person name="Felix Shaw"/>
            <person name="David Swarbreck"/>
            <person name="Chris Watkins"/>
            <person name="Ann M. McCartney"/>
            <person name="Giulio Formenti"/>
            <person name="Alice Mouton"/>
            <person name="Noel Vella"/>
            <person name="Bjorn M von Reumont"/>
            <person name="Adriana Vella"/>
            <person name="Wilfried Haerty"/>
        </authorList>
    </citation>
    <scope>NUCLEOTIDE SEQUENCE [LARGE SCALE GENOMIC DNA]</scope>
</reference>
<organism evidence="2 3">
    <name type="scientific">Xylocopa violacea</name>
    <name type="common">Violet carpenter bee</name>
    <name type="synonym">Apis violacea</name>
    <dbReference type="NCBI Taxonomy" id="135666"/>
    <lineage>
        <taxon>Eukaryota</taxon>
        <taxon>Metazoa</taxon>
        <taxon>Ecdysozoa</taxon>
        <taxon>Arthropoda</taxon>
        <taxon>Hexapoda</taxon>
        <taxon>Insecta</taxon>
        <taxon>Pterygota</taxon>
        <taxon>Neoptera</taxon>
        <taxon>Endopterygota</taxon>
        <taxon>Hymenoptera</taxon>
        <taxon>Apocrita</taxon>
        <taxon>Aculeata</taxon>
        <taxon>Apoidea</taxon>
        <taxon>Anthophila</taxon>
        <taxon>Apidae</taxon>
        <taxon>Xylocopa</taxon>
        <taxon>Xylocopa</taxon>
    </lineage>
</organism>
<proteinExistence type="predicted"/>
<dbReference type="PROSITE" id="PS50042">
    <property type="entry name" value="CNMP_BINDING_3"/>
    <property type="match status" value="1"/>
</dbReference>
<dbReference type="PANTHER" id="PTHR23011:SF41">
    <property type="entry name" value="CYCLIC NUCLEOTIDE-BINDING DOMAIN-CONTAINING PROTEIN"/>
    <property type="match status" value="1"/>
</dbReference>
<dbReference type="InterPro" id="IPR014710">
    <property type="entry name" value="RmlC-like_jellyroll"/>
</dbReference>
<comment type="caution">
    <text evidence="2">The sequence shown here is derived from an EMBL/GenBank/DDBJ whole genome shotgun (WGS) entry which is preliminary data.</text>
</comment>
<dbReference type="CDD" id="cd00038">
    <property type="entry name" value="CAP_ED"/>
    <property type="match status" value="1"/>
</dbReference>